<dbReference type="GO" id="GO:0005886">
    <property type="term" value="C:plasma membrane"/>
    <property type="evidence" value="ECO:0007669"/>
    <property type="project" value="TreeGrafter"/>
</dbReference>
<gene>
    <name evidence="2" type="ORF">LJ207_10470</name>
</gene>
<feature type="transmembrane region" description="Helical" evidence="1">
    <location>
        <begin position="94"/>
        <end position="124"/>
    </location>
</feature>
<protein>
    <submittedName>
        <fullName evidence="2">GntP family permease</fullName>
    </submittedName>
</protein>
<proteinExistence type="predicted"/>
<feature type="transmembrane region" description="Helical" evidence="1">
    <location>
        <begin position="247"/>
        <end position="263"/>
    </location>
</feature>
<evidence type="ECO:0000256" key="1">
    <source>
        <dbReference type="SAM" id="Phobius"/>
    </source>
</evidence>
<reference evidence="2 3" key="1">
    <citation type="submission" date="2021-10" db="EMBL/GenBank/DDBJ databases">
        <authorList>
            <person name="Grouzdev D.S."/>
            <person name="Pantiukh K.S."/>
            <person name="Krutkina M.S."/>
        </authorList>
    </citation>
    <scope>NUCLEOTIDE SEQUENCE [LARGE SCALE GENOMIC DNA]</scope>
    <source>
        <strain evidence="2 3">Z-7514</strain>
    </source>
</reference>
<dbReference type="Proteomes" id="UP001199296">
    <property type="component" value="Unassembled WGS sequence"/>
</dbReference>
<dbReference type="PANTHER" id="PTHR30354">
    <property type="entry name" value="GNT FAMILY GLUCONATE TRANSPORTER"/>
    <property type="match status" value="1"/>
</dbReference>
<organism evidence="2 3">
    <name type="scientific">Halanaerobium polyolivorans</name>
    <dbReference type="NCBI Taxonomy" id="2886943"/>
    <lineage>
        <taxon>Bacteria</taxon>
        <taxon>Bacillati</taxon>
        <taxon>Bacillota</taxon>
        <taxon>Clostridia</taxon>
        <taxon>Halanaerobiales</taxon>
        <taxon>Halanaerobiaceae</taxon>
        <taxon>Halanaerobium</taxon>
    </lineage>
</organism>
<keyword evidence="1" id="KW-0812">Transmembrane</keyword>
<dbReference type="Pfam" id="PF02447">
    <property type="entry name" value="GntP_permease"/>
    <property type="match status" value="1"/>
</dbReference>
<dbReference type="AlphaFoldDB" id="A0AAW4X1N0"/>
<evidence type="ECO:0000313" key="2">
    <source>
        <dbReference type="EMBL" id="MCC3145747.1"/>
    </source>
</evidence>
<dbReference type="InterPro" id="IPR003474">
    <property type="entry name" value="Glcn_transporter"/>
</dbReference>
<name>A0AAW4X1N0_9FIRM</name>
<feature type="transmembrane region" description="Helical" evidence="1">
    <location>
        <begin position="6"/>
        <end position="36"/>
    </location>
</feature>
<feature type="transmembrane region" description="Helical" evidence="1">
    <location>
        <begin position="316"/>
        <end position="339"/>
    </location>
</feature>
<dbReference type="PANTHER" id="PTHR30354:SF7">
    <property type="entry name" value="BLL7963 PROTEIN"/>
    <property type="match status" value="1"/>
</dbReference>
<evidence type="ECO:0000313" key="3">
    <source>
        <dbReference type="Proteomes" id="UP001199296"/>
    </source>
</evidence>
<keyword evidence="1" id="KW-0472">Membrane</keyword>
<feature type="transmembrane region" description="Helical" evidence="1">
    <location>
        <begin position="275"/>
        <end position="296"/>
    </location>
</feature>
<feature type="transmembrane region" description="Helical" evidence="1">
    <location>
        <begin position="48"/>
        <end position="69"/>
    </location>
</feature>
<dbReference type="GO" id="GO:0015128">
    <property type="term" value="F:gluconate transmembrane transporter activity"/>
    <property type="evidence" value="ECO:0007669"/>
    <property type="project" value="InterPro"/>
</dbReference>
<accession>A0AAW4X1N0</accession>
<feature type="transmembrane region" description="Helical" evidence="1">
    <location>
        <begin position="136"/>
        <end position="153"/>
    </location>
</feature>
<feature type="transmembrane region" description="Helical" evidence="1">
    <location>
        <begin position="173"/>
        <end position="195"/>
    </location>
</feature>
<feature type="transmembrane region" description="Helical" evidence="1">
    <location>
        <begin position="224"/>
        <end position="241"/>
    </location>
</feature>
<feature type="transmembrane region" description="Helical" evidence="1">
    <location>
        <begin position="360"/>
        <end position="383"/>
    </location>
</feature>
<dbReference type="EMBL" id="JAJFAT010000016">
    <property type="protein sequence ID" value="MCC3145747.1"/>
    <property type="molecule type" value="Genomic_DNA"/>
</dbReference>
<keyword evidence="1" id="KW-1133">Transmembrane helix</keyword>
<feature type="transmembrane region" description="Helical" evidence="1">
    <location>
        <begin position="395"/>
        <end position="416"/>
    </location>
</feature>
<comment type="caution">
    <text evidence="2">The sequence shown here is derived from an EMBL/GenBank/DDBJ whole genome shotgun (WGS) entry which is preliminary data.</text>
</comment>
<dbReference type="RefSeq" id="WP_229346447.1">
    <property type="nucleotide sequence ID" value="NZ_JAJFAT010000016.1"/>
</dbReference>
<keyword evidence="3" id="KW-1185">Reference proteome</keyword>
<sequence>MLSILIGFIILITLIVLKVNIVIVAPISASVIALLNNINILELLNSQYLAGFANFVQDYLLIFLLSAILGKTMEDSGDAAAIGEFVLDVISHRYAAVGIFFASAVLTYGGISAFVLIFTIYPIAKSVFEEVNLSKSLILASIVGGSLIIGMPMPGSPQIHNLIMMDFLSTSAVAGLGVGIISITIASAFAVYYLIFRTKKLLGEQYYASQSGIFKKADPKKFKSFVLSVLPLLTVFIFLAVLAKPPVIALLLGVLVSIIKNINKIKLLKVLNSSISNAVAPLMFAASAMGFGQVISSLDVFKNFLGNLLTLPLHPYLLVGIITNIAAGLLGSASGGMLLTISTVGENITQFVDPENLHRVILIASTGLDTLPHNSAYLAMLAYTGLKFKDTYFDYFIVTMIAPFISLAVAIIYSLYL</sequence>